<accession>A0A087C4H7</accession>
<dbReference type="InterPro" id="IPR023214">
    <property type="entry name" value="HAD_sf"/>
</dbReference>
<dbReference type="PANTHER" id="PTHR43481">
    <property type="entry name" value="FRUCTOSE-1-PHOSPHATE PHOSPHATASE"/>
    <property type="match status" value="1"/>
</dbReference>
<dbReference type="EMBL" id="JGZE01000004">
    <property type="protein sequence ID" value="KFI78177.1"/>
    <property type="molecule type" value="Genomic_DNA"/>
</dbReference>
<dbReference type="AlphaFoldDB" id="A0A087C4H7"/>
<dbReference type="CDD" id="cd07505">
    <property type="entry name" value="HAD_BPGM-like"/>
    <property type="match status" value="1"/>
</dbReference>
<dbReference type="InterPro" id="IPR036412">
    <property type="entry name" value="HAD-like_sf"/>
</dbReference>
<keyword evidence="2" id="KW-1185">Reference proteome</keyword>
<name>A0A087C4H7_9BIFI</name>
<dbReference type="Pfam" id="PF00702">
    <property type="entry name" value="Hydrolase"/>
    <property type="match status" value="1"/>
</dbReference>
<dbReference type="Gene3D" id="1.10.150.240">
    <property type="entry name" value="Putative phosphatase, domain 2"/>
    <property type="match status" value="1"/>
</dbReference>
<comment type="caution">
    <text evidence="1">The sequence shown here is derived from an EMBL/GenBank/DDBJ whole genome shotgun (WGS) entry which is preliminary data.</text>
</comment>
<sequence length="241" mass="25687">MISRTQSLSHASAGLTMAAVLWDMDGTLIDSEPYWHESEYELARIHGGEWNERLAWSGSGTPVIEVARTMVAHGVALSPDEIVTRLVADVAGREEARMPWIPGVRDVLESLVRSGIPSVLVTASPRAMAEHLVDQAPRGAFAGYICGEDSLPSKPDPAPYRAAAALLDVGHDDIVRCIAIEDSATGLQSAADSGATTIAQEGFTAKPSPDGPQFATINGYDGIDVATLDEYVRRRMANMSA</sequence>
<dbReference type="SFLD" id="SFLDG01129">
    <property type="entry name" value="C1.5:_HAD__Beta-PGM__Phosphata"/>
    <property type="match status" value="1"/>
</dbReference>
<dbReference type="PANTHER" id="PTHR43481:SF4">
    <property type="entry name" value="GLYCEROL-1-PHOSPHATE PHOSPHOHYDROLASE 1-RELATED"/>
    <property type="match status" value="1"/>
</dbReference>
<dbReference type="NCBIfam" id="TIGR01509">
    <property type="entry name" value="HAD-SF-IA-v3"/>
    <property type="match status" value="1"/>
</dbReference>
<keyword evidence="1" id="KW-0378">Hydrolase</keyword>
<dbReference type="Proteomes" id="UP000029082">
    <property type="component" value="Unassembled WGS sequence"/>
</dbReference>
<protein>
    <submittedName>
        <fullName evidence="1">HAD family hydrolase</fullName>
        <ecNumber evidence="1">3.1.3.68</ecNumber>
    </submittedName>
</protein>
<dbReference type="InterPro" id="IPR006439">
    <property type="entry name" value="HAD-SF_hydro_IA"/>
</dbReference>
<organism evidence="1 2">
    <name type="scientific">Bifidobacterium mongoliense DSM 21395</name>
    <dbReference type="NCBI Taxonomy" id="1437603"/>
    <lineage>
        <taxon>Bacteria</taxon>
        <taxon>Bacillati</taxon>
        <taxon>Actinomycetota</taxon>
        <taxon>Actinomycetes</taxon>
        <taxon>Bifidobacteriales</taxon>
        <taxon>Bifidobacteriaceae</taxon>
        <taxon>Bifidobacterium</taxon>
    </lineage>
</organism>
<dbReference type="STRING" id="1437603.GCA_000771525_01814"/>
<evidence type="ECO:0000313" key="2">
    <source>
        <dbReference type="Proteomes" id="UP000029082"/>
    </source>
</evidence>
<evidence type="ECO:0000313" key="1">
    <source>
        <dbReference type="EMBL" id="KFI78177.1"/>
    </source>
</evidence>
<dbReference type="GO" id="GO:0003850">
    <property type="term" value="F:2-deoxyglucose-6-phosphatase activity"/>
    <property type="evidence" value="ECO:0007669"/>
    <property type="project" value="UniProtKB-EC"/>
</dbReference>
<dbReference type="InterPro" id="IPR051806">
    <property type="entry name" value="HAD-like_SPP"/>
</dbReference>
<dbReference type="SUPFAM" id="SSF56784">
    <property type="entry name" value="HAD-like"/>
    <property type="match status" value="1"/>
</dbReference>
<dbReference type="eggNOG" id="COG0637">
    <property type="taxonomic scope" value="Bacteria"/>
</dbReference>
<dbReference type="EC" id="3.1.3.68" evidence="1"/>
<gene>
    <name evidence="1" type="ORF">BMON_1441</name>
</gene>
<dbReference type="InterPro" id="IPR023198">
    <property type="entry name" value="PGP-like_dom2"/>
</dbReference>
<reference evidence="1 2" key="1">
    <citation type="submission" date="2014-03" db="EMBL/GenBank/DDBJ databases">
        <title>Genomics of Bifidobacteria.</title>
        <authorList>
            <person name="Ventura M."/>
            <person name="Milani C."/>
            <person name="Lugli G.A."/>
        </authorList>
    </citation>
    <scope>NUCLEOTIDE SEQUENCE [LARGE SCALE GENOMIC DNA]</scope>
    <source>
        <strain evidence="1 2">DSM 21395</strain>
    </source>
</reference>
<dbReference type="Gene3D" id="3.40.50.1000">
    <property type="entry name" value="HAD superfamily/HAD-like"/>
    <property type="match status" value="1"/>
</dbReference>
<dbReference type="SFLD" id="SFLDS00003">
    <property type="entry name" value="Haloacid_Dehalogenase"/>
    <property type="match status" value="1"/>
</dbReference>
<proteinExistence type="predicted"/>